<dbReference type="InterPro" id="IPR006439">
    <property type="entry name" value="HAD-SF_hydro_IA"/>
</dbReference>
<sequence length="222" mass="24407">MDLDVDLDDERFAPAPADAVVFDLGNVLIRWVPQDAVAAVLGAQKAREFVEHPEFDFAAWNLRNDAGRSIADALAFVREQHPELEGSAQAYVDNFEAALSPIEESVAVLRELDEAGVPLVALTNWSAELFQKAVDRYDFLDVFEDIVVSGEEGVVKPDPEIWEVLAERTEHIGGLEDFLFIDDSIANIQSAVEAGLDAIQFTGPQDLRADLIARGYNLKPVA</sequence>
<accession>A0A3D9UR54</accession>
<evidence type="ECO:0000313" key="2">
    <source>
        <dbReference type="Proteomes" id="UP000256253"/>
    </source>
</evidence>
<dbReference type="Proteomes" id="UP000256253">
    <property type="component" value="Unassembled WGS sequence"/>
</dbReference>
<dbReference type="Pfam" id="PF00702">
    <property type="entry name" value="Hydrolase"/>
    <property type="match status" value="1"/>
</dbReference>
<dbReference type="SFLD" id="SFLDS00003">
    <property type="entry name" value="Haloacid_Dehalogenase"/>
    <property type="match status" value="1"/>
</dbReference>
<gene>
    <name evidence="1" type="ORF">DFJ65_2021</name>
</gene>
<comment type="caution">
    <text evidence="1">The sequence shown here is derived from an EMBL/GenBank/DDBJ whole genome shotgun (WGS) entry which is preliminary data.</text>
</comment>
<dbReference type="EMBL" id="QTUA01000001">
    <property type="protein sequence ID" value="REF30983.1"/>
    <property type="molecule type" value="Genomic_DNA"/>
</dbReference>
<dbReference type="SUPFAM" id="SSF56784">
    <property type="entry name" value="HAD-like"/>
    <property type="match status" value="1"/>
</dbReference>
<dbReference type="PANTHER" id="PTHR43611">
    <property type="entry name" value="ALPHA-D-GLUCOSE 1-PHOSPHATE PHOSPHATASE"/>
    <property type="match status" value="1"/>
</dbReference>
<reference evidence="1 2" key="1">
    <citation type="submission" date="2018-08" db="EMBL/GenBank/DDBJ databases">
        <title>Sequencing the genomes of 1000 actinobacteria strains.</title>
        <authorList>
            <person name="Klenk H.-P."/>
        </authorList>
    </citation>
    <scope>NUCLEOTIDE SEQUENCE [LARGE SCALE GENOMIC DNA]</scope>
    <source>
        <strain evidence="1 2">DSM 22967</strain>
    </source>
</reference>
<evidence type="ECO:0000313" key="1">
    <source>
        <dbReference type="EMBL" id="REF30983.1"/>
    </source>
</evidence>
<proteinExistence type="predicted"/>
<dbReference type="Gene3D" id="3.40.50.1000">
    <property type="entry name" value="HAD superfamily/HAD-like"/>
    <property type="match status" value="1"/>
</dbReference>
<name>A0A3D9UR54_9MICO</name>
<dbReference type="InterPro" id="IPR023214">
    <property type="entry name" value="HAD_sf"/>
</dbReference>
<dbReference type="RefSeq" id="WP_115922895.1">
    <property type="nucleotide sequence ID" value="NZ_QTUA01000001.1"/>
</dbReference>
<dbReference type="AlphaFoldDB" id="A0A3D9UR54"/>
<dbReference type="OrthoDB" id="9797415at2"/>
<protein>
    <submittedName>
        <fullName evidence="1">2-haloacid dehalogenase</fullName>
    </submittedName>
</protein>
<dbReference type="NCBIfam" id="TIGR01509">
    <property type="entry name" value="HAD-SF-IA-v3"/>
    <property type="match status" value="1"/>
</dbReference>
<organism evidence="1 2">
    <name type="scientific">Calidifontibacter indicus</name>
    <dbReference type="NCBI Taxonomy" id="419650"/>
    <lineage>
        <taxon>Bacteria</taxon>
        <taxon>Bacillati</taxon>
        <taxon>Actinomycetota</taxon>
        <taxon>Actinomycetes</taxon>
        <taxon>Micrococcales</taxon>
        <taxon>Dermacoccaceae</taxon>
        <taxon>Calidifontibacter</taxon>
    </lineage>
</organism>
<dbReference type="PANTHER" id="PTHR43611:SF3">
    <property type="entry name" value="FLAVIN MONONUCLEOTIDE HYDROLASE 1, CHLOROPLATIC"/>
    <property type="match status" value="1"/>
</dbReference>
<keyword evidence="2" id="KW-1185">Reference proteome</keyword>
<dbReference type="InterPro" id="IPR036412">
    <property type="entry name" value="HAD-like_sf"/>
</dbReference>
<dbReference type="SFLD" id="SFLDG01129">
    <property type="entry name" value="C1.5:_HAD__Beta-PGM__Phosphata"/>
    <property type="match status" value="1"/>
</dbReference>